<reference evidence="5 6" key="1">
    <citation type="submission" date="2015-12" db="EMBL/GenBank/DDBJ databases">
        <title>Diversity of Burkholderia near neighbor genomes.</title>
        <authorList>
            <person name="Sahl J."/>
            <person name="Wagner D."/>
            <person name="Keim P."/>
        </authorList>
    </citation>
    <scope>NUCLEOTIDE SEQUENCE [LARGE SCALE GENOMIC DNA]</scope>
    <source>
        <strain evidence="5 6">BDU8</strain>
    </source>
</reference>
<gene>
    <name evidence="5" type="ORF">WS71_16375</name>
</gene>
<keyword evidence="5" id="KW-0808">Transferase</keyword>
<accession>A0A1B4FZD1</accession>
<dbReference type="AlphaFoldDB" id="A0A1B4FZD1"/>
<dbReference type="Proteomes" id="UP000067711">
    <property type="component" value="Chromosome 1"/>
</dbReference>
<feature type="coiled-coil region" evidence="1">
    <location>
        <begin position="439"/>
        <end position="520"/>
    </location>
</feature>
<dbReference type="EMBL" id="CP013389">
    <property type="protein sequence ID" value="AOJ08971.1"/>
    <property type="molecule type" value="Genomic_DNA"/>
</dbReference>
<dbReference type="NCBIfam" id="TIGR01444">
    <property type="entry name" value="fkbM_fam"/>
    <property type="match status" value="1"/>
</dbReference>
<protein>
    <submittedName>
        <fullName evidence="5">Methyltransferase FkbM</fullName>
    </submittedName>
</protein>
<dbReference type="InterPro" id="IPR025282">
    <property type="entry name" value="DUF4214"/>
</dbReference>
<feature type="transmembrane region" description="Helical" evidence="2">
    <location>
        <begin position="728"/>
        <end position="745"/>
    </location>
</feature>
<evidence type="ECO:0000256" key="1">
    <source>
        <dbReference type="SAM" id="Coils"/>
    </source>
</evidence>
<keyword evidence="2" id="KW-0472">Membrane</keyword>
<proteinExistence type="predicted"/>
<dbReference type="Pfam" id="PF13946">
    <property type="entry name" value="DUF4214"/>
    <property type="match status" value="1"/>
</dbReference>
<dbReference type="GO" id="GO:0032259">
    <property type="term" value="P:methylation"/>
    <property type="evidence" value="ECO:0007669"/>
    <property type="project" value="UniProtKB-KW"/>
</dbReference>
<evidence type="ECO:0000313" key="6">
    <source>
        <dbReference type="Proteomes" id="UP000067711"/>
    </source>
</evidence>
<dbReference type="InterPro" id="IPR029063">
    <property type="entry name" value="SAM-dependent_MTases_sf"/>
</dbReference>
<dbReference type="RefSeq" id="WP_066487244.1">
    <property type="nucleotide sequence ID" value="NZ_CP013389.1"/>
</dbReference>
<dbReference type="SUPFAM" id="SSF53335">
    <property type="entry name" value="S-adenosyl-L-methionine-dependent methyltransferases"/>
    <property type="match status" value="1"/>
</dbReference>
<organism evidence="5 6">
    <name type="scientific">Burkholderia mayonis</name>
    <dbReference type="NCBI Taxonomy" id="1385591"/>
    <lineage>
        <taxon>Bacteria</taxon>
        <taxon>Pseudomonadati</taxon>
        <taxon>Pseudomonadota</taxon>
        <taxon>Betaproteobacteria</taxon>
        <taxon>Burkholderiales</taxon>
        <taxon>Burkholderiaceae</taxon>
        <taxon>Burkholderia</taxon>
        <taxon>pseudomallei group</taxon>
    </lineage>
</organism>
<keyword evidence="2" id="KW-0812">Transmembrane</keyword>
<evidence type="ECO:0000313" key="5">
    <source>
        <dbReference type="EMBL" id="AOJ08971.1"/>
    </source>
</evidence>
<dbReference type="Gene3D" id="3.40.50.150">
    <property type="entry name" value="Vaccinia Virus protein VP39"/>
    <property type="match status" value="1"/>
</dbReference>
<evidence type="ECO:0000259" key="4">
    <source>
        <dbReference type="Pfam" id="PF13946"/>
    </source>
</evidence>
<name>A0A1B4FZD1_9BURK</name>
<feature type="domain" description="Methyltransferase FkbM" evidence="3">
    <location>
        <begin position="28"/>
        <end position="188"/>
    </location>
</feature>
<evidence type="ECO:0000256" key="2">
    <source>
        <dbReference type="SAM" id="Phobius"/>
    </source>
</evidence>
<dbReference type="Pfam" id="PF05050">
    <property type="entry name" value="Methyltransf_21"/>
    <property type="match status" value="1"/>
</dbReference>
<dbReference type="InterPro" id="IPR006342">
    <property type="entry name" value="FkbM_mtfrase"/>
</dbReference>
<sequence length="789" mass="90503">MITSYAQNFEDVMLWRALAHVEHGFYIDIGAQDPRVDSVSLLFYEQGWRGIHVEPTPHYADALRQQRPDETVVQAAVANQKDVLRFYEIPGTGISTADPNIAAQHRERGFDAHEIVVPCTTLESVFELSAGRDIHWLKIDVEGFERQVLESWNDAPARPWIVVVESTWPMTQVERHEDWESILVKLGYCAVYFDGLNRYYVAEQRSELKQAFHAPPNVFDDFVLSGESNAPFHRGIVERDRAALDAVKAELQQLDRDSQARIRVLGDELESLGRRSAEQERAALEKMLAAEQAFRKQEQQWAARDRERSYEHALIRTKLEDTLKGSVLREQDARRQLLDASGKAEAALAARAREHAERERRFADAMQAAQNEIRAYSDALRQRDAQTEEKLAQQALSLRKEAEAERARLAAIHGVQLAELRRVQRDERDGHREREGLLLKQIEAAVNDAQARCAALAARHALTLAELRRAHLDEREAQRATVARLQTEHATLETQHDTFVRDLEREKTTLVQRYENLLRESEGQRIRREQQAASDLSFLQSRLDRRNGEYDGLRSKYEAEADAHARHARALVERNAEYLWEGYRLGRVEKARGLFARAFSFVGHGPKIDMRYLAPSIEAKRDAASTEHRVDRMKMLKINFQPEFVVREDGKYNLDDFLSLHDKNFVCAAYLALLRREPDNYGERYYLNRVRSGVSKVLILADIQKSKEARQRGVQIAHLKSAVFANKLFGVPVIGGLIQGVYFFFSVNRHLKDLRALENHLIRMGEEMQQHYQGYVESSVKSQGAGSGK</sequence>
<keyword evidence="1" id="KW-0175">Coiled coil</keyword>
<keyword evidence="2" id="KW-1133">Transmembrane helix</keyword>
<dbReference type="GO" id="GO:0008168">
    <property type="term" value="F:methyltransferase activity"/>
    <property type="evidence" value="ECO:0007669"/>
    <property type="project" value="UniProtKB-KW"/>
</dbReference>
<feature type="domain" description="DUF4214" evidence="4">
    <location>
        <begin position="660"/>
        <end position="710"/>
    </location>
</feature>
<keyword evidence="5" id="KW-0489">Methyltransferase</keyword>
<evidence type="ECO:0000259" key="3">
    <source>
        <dbReference type="Pfam" id="PF05050"/>
    </source>
</evidence>
<feature type="coiled-coil region" evidence="1">
    <location>
        <begin position="366"/>
        <end position="408"/>
    </location>
</feature>